<reference evidence="1 2" key="1">
    <citation type="submission" date="2018-12" db="EMBL/GenBank/DDBJ databases">
        <authorList>
            <consortium name="Pathogen Informatics"/>
        </authorList>
    </citation>
    <scope>NUCLEOTIDE SEQUENCE [LARGE SCALE GENOMIC DNA]</scope>
    <source>
        <strain evidence="1 2">NCTC6754</strain>
    </source>
</reference>
<evidence type="ECO:0000313" key="2">
    <source>
        <dbReference type="Proteomes" id="UP000269208"/>
    </source>
</evidence>
<accession>A0A447TZQ3</accession>
<dbReference type="Proteomes" id="UP000269208">
    <property type="component" value="Chromosome"/>
</dbReference>
<name>A0A447TZQ3_SALET</name>
<organism evidence="1 2">
    <name type="scientific">Salmonella enterica I</name>
    <dbReference type="NCBI Taxonomy" id="59201"/>
    <lineage>
        <taxon>Bacteria</taxon>
        <taxon>Pseudomonadati</taxon>
        <taxon>Pseudomonadota</taxon>
        <taxon>Gammaproteobacteria</taxon>
        <taxon>Enterobacterales</taxon>
        <taxon>Enterobacteriaceae</taxon>
        <taxon>Salmonella</taxon>
    </lineage>
</organism>
<dbReference type="AlphaFoldDB" id="A0A447TZQ3"/>
<dbReference type="SUPFAM" id="SSF53649">
    <property type="entry name" value="Alkaline phosphatase-like"/>
    <property type="match status" value="1"/>
</dbReference>
<protein>
    <submittedName>
        <fullName evidence="1">Sulfatase</fullName>
    </submittedName>
</protein>
<proteinExistence type="predicted"/>
<gene>
    <name evidence="1" type="primary">yejM_1</name>
    <name evidence="1" type="ORF">NCTC6754_04673</name>
</gene>
<dbReference type="EMBL" id="LR134190">
    <property type="protein sequence ID" value="VEB57016.1"/>
    <property type="molecule type" value="Genomic_DNA"/>
</dbReference>
<sequence>MIHWPGTPAQRINVLTDHTDVMTTLMQRLLHVSTPANEYSQGQDIFTVPRRHNWVTAADGSTLAITTPQMTLVLNNNGHYQTYDLHGEKIKDQKPQLSLLLQVLTEEKRFIAN</sequence>
<dbReference type="InterPro" id="IPR017850">
    <property type="entry name" value="Alkaline_phosphatase_core_sf"/>
</dbReference>
<evidence type="ECO:0000313" key="1">
    <source>
        <dbReference type="EMBL" id="VEB57016.1"/>
    </source>
</evidence>